<feature type="domain" description="AMIN-like" evidence="2">
    <location>
        <begin position="78"/>
        <end position="203"/>
    </location>
</feature>
<feature type="compositionally biased region" description="Low complexity" evidence="1">
    <location>
        <begin position="22"/>
        <end position="43"/>
    </location>
</feature>
<feature type="region of interest" description="Disordered" evidence="1">
    <location>
        <begin position="14"/>
        <end position="74"/>
    </location>
</feature>
<proteinExistence type="predicted"/>
<organism evidence="3 4">
    <name type="scientific">Actinomyces slackii</name>
    <dbReference type="NCBI Taxonomy" id="52774"/>
    <lineage>
        <taxon>Bacteria</taxon>
        <taxon>Bacillati</taxon>
        <taxon>Actinomycetota</taxon>
        <taxon>Actinomycetes</taxon>
        <taxon>Actinomycetales</taxon>
        <taxon>Actinomycetaceae</taxon>
        <taxon>Actinomyces</taxon>
    </lineage>
</organism>
<dbReference type="EMBL" id="LR134363">
    <property type="protein sequence ID" value="VEG74901.1"/>
    <property type="molecule type" value="Genomic_DNA"/>
</dbReference>
<dbReference type="KEGG" id="asla:NCTC11923_01550"/>
<keyword evidence="4" id="KW-1185">Reference proteome</keyword>
<dbReference type="RefSeq" id="WP_051281086.1">
    <property type="nucleotide sequence ID" value="NZ_CBCRWE010000002.1"/>
</dbReference>
<dbReference type="InterPro" id="IPR056303">
    <property type="entry name" value="AMIN-like"/>
</dbReference>
<dbReference type="STRING" id="1278298.GCA_000428685_01659"/>
<gene>
    <name evidence="3" type="ORF">NCTC11923_01550</name>
</gene>
<sequence length="206" mass="21460">MALGGSLALSACNSREWSEELASSANSPTAQAAATAAGADQSPTTTGSLTGDEAAESPTQTWEGAAQEKGAAPDSQLTITDVRSGWHEDEGYDRVVVEFAGQGTPGWMAPQWVDQATTPGKGDPISIEGQYILVITGTGAAAVPDAQTEYSGPTDITVDGTGIRAAHIDAPFEGEYQIVLGTDTQDFRIFTLDSPTRLVIDVLRNE</sequence>
<accession>A0A3S4SPQ1</accession>
<dbReference type="Proteomes" id="UP000276899">
    <property type="component" value="Chromosome"/>
</dbReference>
<evidence type="ECO:0000313" key="3">
    <source>
        <dbReference type="EMBL" id="VEG74901.1"/>
    </source>
</evidence>
<protein>
    <recommendedName>
        <fullName evidence="2">AMIN-like domain-containing protein</fullName>
    </recommendedName>
</protein>
<evidence type="ECO:0000256" key="1">
    <source>
        <dbReference type="SAM" id="MobiDB-lite"/>
    </source>
</evidence>
<evidence type="ECO:0000259" key="2">
    <source>
        <dbReference type="Pfam" id="PF24837"/>
    </source>
</evidence>
<dbReference type="Pfam" id="PF24837">
    <property type="entry name" value="AMIN-like"/>
    <property type="match status" value="1"/>
</dbReference>
<evidence type="ECO:0000313" key="4">
    <source>
        <dbReference type="Proteomes" id="UP000276899"/>
    </source>
</evidence>
<dbReference type="AlphaFoldDB" id="A0A3S4SPQ1"/>
<name>A0A3S4SPQ1_9ACTO</name>
<reference evidence="3 4" key="1">
    <citation type="submission" date="2018-12" db="EMBL/GenBank/DDBJ databases">
        <authorList>
            <consortium name="Pathogen Informatics"/>
        </authorList>
    </citation>
    <scope>NUCLEOTIDE SEQUENCE [LARGE SCALE GENOMIC DNA]</scope>
    <source>
        <strain evidence="3 4">NCTC11923</strain>
    </source>
</reference>